<accession>A0ACB0YQ34</accession>
<proteinExistence type="predicted"/>
<gene>
    <name evidence="1" type="ORF">MENTE1834_LOCUS15105</name>
</gene>
<reference evidence="1" key="1">
    <citation type="submission" date="2023-11" db="EMBL/GenBank/DDBJ databases">
        <authorList>
            <person name="Poullet M."/>
        </authorList>
    </citation>
    <scope>NUCLEOTIDE SEQUENCE</scope>
    <source>
        <strain evidence="1">E1834</strain>
    </source>
</reference>
<organism evidence="1 2">
    <name type="scientific">Meloidogyne enterolobii</name>
    <name type="common">Root-knot nematode worm</name>
    <name type="synonym">Meloidogyne mayaguensis</name>
    <dbReference type="NCBI Taxonomy" id="390850"/>
    <lineage>
        <taxon>Eukaryota</taxon>
        <taxon>Metazoa</taxon>
        <taxon>Ecdysozoa</taxon>
        <taxon>Nematoda</taxon>
        <taxon>Chromadorea</taxon>
        <taxon>Rhabditida</taxon>
        <taxon>Tylenchina</taxon>
        <taxon>Tylenchomorpha</taxon>
        <taxon>Tylenchoidea</taxon>
        <taxon>Meloidogynidae</taxon>
        <taxon>Meloidogyninae</taxon>
        <taxon>Meloidogyne</taxon>
    </lineage>
</organism>
<keyword evidence="2" id="KW-1185">Reference proteome</keyword>
<comment type="caution">
    <text evidence="1">The sequence shown here is derived from an EMBL/GenBank/DDBJ whole genome shotgun (WGS) entry which is preliminary data.</text>
</comment>
<sequence>MLGNYSIDYIRALNFHKILNQAQYWSQNKLFVSQKKKVNSKRDIYPTTPTNYFACISKTTIDHP</sequence>
<protein>
    <submittedName>
        <fullName evidence="1">Uncharacterized protein</fullName>
    </submittedName>
</protein>
<dbReference type="Proteomes" id="UP001497535">
    <property type="component" value="Unassembled WGS sequence"/>
</dbReference>
<evidence type="ECO:0000313" key="1">
    <source>
        <dbReference type="EMBL" id="CAK5057128.1"/>
    </source>
</evidence>
<name>A0ACB0YQ34_MELEN</name>
<dbReference type="EMBL" id="CAVMJV010000016">
    <property type="protein sequence ID" value="CAK5057128.1"/>
    <property type="molecule type" value="Genomic_DNA"/>
</dbReference>
<evidence type="ECO:0000313" key="2">
    <source>
        <dbReference type="Proteomes" id="UP001497535"/>
    </source>
</evidence>